<evidence type="ECO:0000313" key="22">
    <source>
        <dbReference type="Proteomes" id="UP000807370"/>
    </source>
</evidence>
<evidence type="ECO:0000256" key="6">
    <source>
        <dbReference type="ARBA" id="ARBA00022679"/>
    </source>
</evidence>
<dbReference type="Gene3D" id="3.30.450.20">
    <property type="entry name" value="PAS domain"/>
    <property type="match status" value="4"/>
</dbReference>
<dbReference type="Gene3D" id="6.10.340.10">
    <property type="match status" value="1"/>
</dbReference>
<dbReference type="InterPro" id="IPR035965">
    <property type="entry name" value="PAS-like_dom_sf"/>
</dbReference>
<dbReference type="InterPro" id="IPR000700">
    <property type="entry name" value="PAS-assoc_C"/>
</dbReference>
<comment type="subcellular location">
    <subcellularLocation>
        <location evidence="2">Cell membrane</location>
        <topology evidence="2">Multi-pass membrane protein</topology>
    </subcellularLocation>
</comment>
<feature type="domain" description="Histidine kinase" evidence="16">
    <location>
        <begin position="842"/>
        <end position="1064"/>
    </location>
</feature>
<keyword evidence="9" id="KW-0418">Kinase</keyword>
<evidence type="ECO:0000256" key="10">
    <source>
        <dbReference type="ARBA" id="ARBA00022840"/>
    </source>
</evidence>
<evidence type="ECO:0000259" key="19">
    <source>
        <dbReference type="PROSITE" id="PS50113"/>
    </source>
</evidence>
<dbReference type="SUPFAM" id="SSF47384">
    <property type="entry name" value="Homodimeric domain of signal transducing histidine kinase"/>
    <property type="match status" value="1"/>
</dbReference>
<name>A0ABS0Q0M8_9BRAD</name>
<dbReference type="NCBIfam" id="TIGR00229">
    <property type="entry name" value="sensory_box"/>
    <property type="match status" value="3"/>
</dbReference>
<protein>
    <recommendedName>
        <fullName evidence="3">histidine kinase</fullName>
        <ecNumber evidence="3">2.7.13.3</ecNumber>
    </recommendedName>
</protein>
<proteinExistence type="predicted"/>
<dbReference type="SMART" id="SM00387">
    <property type="entry name" value="HATPase_c"/>
    <property type="match status" value="1"/>
</dbReference>
<dbReference type="SUPFAM" id="SSF158472">
    <property type="entry name" value="HAMP domain-like"/>
    <property type="match status" value="1"/>
</dbReference>
<dbReference type="InterPro" id="IPR048760">
    <property type="entry name" value="VP0354-like_sensor_dom"/>
</dbReference>
<keyword evidence="15" id="KW-0472">Membrane</keyword>
<dbReference type="Pfam" id="PF21623">
    <property type="entry name" value="HK_sensor_dom_bact"/>
    <property type="match status" value="1"/>
</dbReference>
<dbReference type="PROSITE" id="PS50110">
    <property type="entry name" value="RESPONSE_REGULATORY"/>
    <property type="match status" value="1"/>
</dbReference>
<keyword evidence="12" id="KW-0902">Two-component regulatory system</keyword>
<dbReference type="Gene3D" id="3.40.50.2300">
    <property type="match status" value="1"/>
</dbReference>
<dbReference type="Pfam" id="PF00072">
    <property type="entry name" value="Response_reg"/>
    <property type="match status" value="1"/>
</dbReference>
<evidence type="ECO:0000259" key="16">
    <source>
        <dbReference type="PROSITE" id="PS50109"/>
    </source>
</evidence>
<dbReference type="InterPro" id="IPR029151">
    <property type="entry name" value="Sensor-like_sf"/>
</dbReference>
<dbReference type="Pfam" id="PF02518">
    <property type="entry name" value="HATPase_c"/>
    <property type="match status" value="1"/>
</dbReference>
<feature type="transmembrane region" description="Helical" evidence="15">
    <location>
        <begin position="361"/>
        <end position="379"/>
    </location>
</feature>
<keyword evidence="4" id="KW-1003">Cell membrane</keyword>
<evidence type="ECO:0000259" key="20">
    <source>
        <dbReference type="PROSITE" id="PS50885"/>
    </source>
</evidence>
<keyword evidence="5 13" id="KW-0597">Phosphoprotein</keyword>
<keyword evidence="11 15" id="KW-1133">Transmembrane helix</keyword>
<feature type="domain" description="PAS" evidence="18">
    <location>
        <begin position="579"/>
        <end position="649"/>
    </location>
</feature>
<dbReference type="InterPro" id="IPR004358">
    <property type="entry name" value="Sig_transdc_His_kin-like_C"/>
</dbReference>
<dbReference type="PRINTS" id="PR00344">
    <property type="entry name" value="BCTRLSENSOR"/>
</dbReference>
<accession>A0ABS0Q0M8</accession>
<keyword evidence="14" id="KW-0175">Coiled coil</keyword>
<feature type="transmembrane region" description="Helical" evidence="15">
    <location>
        <begin position="41"/>
        <end position="61"/>
    </location>
</feature>
<gene>
    <name evidence="21" type="ORF">HZZ13_35400</name>
</gene>
<dbReference type="SUPFAM" id="SSF103190">
    <property type="entry name" value="Sensory domain-like"/>
    <property type="match status" value="1"/>
</dbReference>
<dbReference type="InterPro" id="IPR005467">
    <property type="entry name" value="His_kinase_dom"/>
</dbReference>
<dbReference type="InterPro" id="IPR013655">
    <property type="entry name" value="PAS_fold_3"/>
</dbReference>
<feature type="domain" description="PAS" evidence="18">
    <location>
        <begin position="453"/>
        <end position="523"/>
    </location>
</feature>
<dbReference type="EC" id="2.7.13.3" evidence="3"/>
<evidence type="ECO:0000256" key="8">
    <source>
        <dbReference type="ARBA" id="ARBA00022741"/>
    </source>
</evidence>
<feature type="domain" description="HAMP" evidence="20">
    <location>
        <begin position="380"/>
        <end position="431"/>
    </location>
</feature>
<feature type="domain" description="Response regulatory" evidence="17">
    <location>
        <begin position="1084"/>
        <end position="1200"/>
    </location>
</feature>
<evidence type="ECO:0000256" key="11">
    <source>
        <dbReference type="ARBA" id="ARBA00022989"/>
    </source>
</evidence>
<dbReference type="Pfam" id="PF00989">
    <property type="entry name" value="PAS"/>
    <property type="match status" value="2"/>
</dbReference>
<dbReference type="Gene3D" id="3.30.565.10">
    <property type="entry name" value="Histidine kinase-like ATPase, C-terminal domain"/>
    <property type="match status" value="1"/>
</dbReference>
<dbReference type="CDD" id="cd00082">
    <property type="entry name" value="HisKA"/>
    <property type="match status" value="1"/>
</dbReference>
<dbReference type="InterPro" id="IPR001789">
    <property type="entry name" value="Sig_transdc_resp-reg_receiver"/>
</dbReference>
<evidence type="ECO:0000256" key="7">
    <source>
        <dbReference type="ARBA" id="ARBA00022692"/>
    </source>
</evidence>
<evidence type="ECO:0000259" key="18">
    <source>
        <dbReference type="PROSITE" id="PS50112"/>
    </source>
</evidence>
<dbReference type="Pfam" id="PF00672">
    <property type="entry name" value="HAMP"/>
    <property type="match status" value="1"/>
</dbReference>
<keyword evidence="7 15" id="KW-0812">Transmembrane</keyword>
<evidence type="ECO:0000259" key="17">
    <source>
        <dbReference type="PROSITE" id="PS50110"/>
    </source>
</evidence>
<dbReference type="PANTHER" id="PTHR43065:SF49">
    <property type="entry name" value="HISTIDINE KINASE"/>
    <property type="match status" value="1"/>
</dbReference>
<dbReference type="EMBL" id="JACCHP010000040">
    <property type="protein sequence ID" value="MBH5403044.1"/>
    <property type="molecule type" value="Genomic_DNA"/>
</dbReference>
<keyword evidence="22" id="KW-1185">Reference proteome</keyword>
<dbReference type="SMART" id="SM00304">
    <property type="entry name" value="HAMP"/>
    <property type="match status" value="1"/>
</dbReference>
<keyword evidence="6" id="KW-0808">Transferase</keyword>
<dbReference type="InterPro" id="IPR036890">
    <property type="entry name" value="HATPase_C_sf"/>
</dbReference>
<comment type="caution">
    <text evidence="21">The sequence shown here is derived from an EMBL/GenBank/DDBJ whole genome shotgun (WGS) entry which is preliminary data.</text>
</comment>
<keyword evidence="10" id="KW-0067">ATP-binding</keyword>
<feature type="modified residue" description="4-aspartylphosphate" evidence="13">
    <location>
        <position position="1134"/>
    </location>
</feature>
<dbReference type="SUPFAM" id="SSF55874">
    <property type="entry name" value="ATPase domain of HSP90 chaperone/DNA topoisomerase II/histidine kinase"/>
    <property type="match status" value="1"/>
</dbReference>
<dbReference type="InterPro" id="IPR036097">
    <property type="entry name" value="HisK_dim/P_sf"/>
</dbReference>
<feature type="coiled-coil region" evidence="14">
    <location>
        <begin position="416"/>
        <end position="443"/>
    </location>
</feature>
<dbReference type="RefSeq" id="WP_197964059.1">
    <property type="nucleotide sequence ID" value="NZ_JACCHP010000040.1"/>
</dbReference>
<evidence type="ECO:0000256" key="9">
    <source>
        <dbReference type="ARBA" id="ARBA00022777"/>
    </source>
</evidence>
<dbReference type="InterPro" id="IPR000014">
    <property type="entry name" value="PAS"/>
</dbReference>
<evidence type="ECO:0000256" key="2">
    <source>
        <dbReference type="ARBA" id="ARBA00004651"/>
    </source>
</evidence>
<evidence type="ECO:0000256" key="4">
    <source>
        <dbReference type="ARBA" id="ARBA00022475"/>
    </source>
</evidence>
<comment type="catalytic activity">
    <reaction evidence="1">
        <text>ATP + protein L-histidine = ADP + protein N-phospho-L-histidine.</text>
        <dbReference type="EC" id="2.7.13.3"/>
    </reaction>
</comment>
<evidence type="ECO:0000256" key="1">
    <source>
        <dbReference type="ARBA" id="ARBA00000085"/>
    </source>
</evidence>
<evidence type="ECO:0000256" key="13">
    <source>
        <dbReference type="PROSITE-ProRule" id="PRU00169"/>
    </source>
</evidence>
<dbReference type="PROSITE" id="PS50112">
    <property type="entry name" value="PAS"/>
    <property type="match status" value="3"/>
</dbReference>
<dbReference type="PROSITE" id="PS50109">
    <property type="entry name" value="HIS_KIN"/>
    <property type="match status" value="1"/>
</dbReference>
<dbReference type="Pfam" id="PF08447">
    <property type="entry name" value="PAS_3"/>
    <property type="match status" value="1"/>
</dbReference>
<dbReference type="SMART" id="SM00388">
    <property type="entry name" value="HisKA"/>
    <property type="match status" value="1"/>
</dbReference>
<feature type="domain" description="PAC" evidence="19">
    <location>
        <begin position="779"/>
        <end position="829"/>
    </location>
</feature>
<evidence type="ECO:0000313" key="21">
    <source>
        <dbReference type="EMBL" id="MBH5403044.1"/>
    </source>
</evidence>
<dbReference type="Pfam" id="PF00512">
    <property type="entry name" value="HisKA"/>
    <property type="match status" value="1"/>
</dbReference>
<dbReference type="SUPFAM" id="SSF52172">
    <property type="entry name" value="CheY-like"/>
    <property type="match status" value="1"/>
</dbReference>
<evidence type="ECO:0000256" key="3">
    <source>
        <dbReference type="ARBA" id="ARBA00012438"/>
    </source>
</evidence>
<reference evidence="21 22" key="1">
    <citation type="submission" date="2020-07" db="EMBL/GenBank/DDBJ databases">
        <title>Bradyrhizobium diversity isolated from nodules of indigenous legumes of Western Australia.</title>
        <authorList>
            <person name="Klepa M.S."/>
        </authorList>
    </citation>
    <scope>NUCLEOTIDE SEQUENCE [LARGE SCALE GENOMIC DNA]</scope>
    <source>
        <strain evidence="21 22">CNPSo 4010</strain>
    </source>
</reference>
<dbReference type="CDD" id="cd06225">
    <property type="entry name" value="HAMP"/>
    <property type="match status" value="1"/>
</dbReference>
<organism evidence="21 22">
    <name type="scientific">Bradyrhizobium agreste</name>
    <dbReference type="NCBI Taxonomy" id="2751811"/>
    <lineage>
        <taxon>Bacteria</taxon>
        <taxon>Pseudomonadati</taxon>
        <taxon>Pseudomonadota</taxon>
        <taxon>Alphaproteobacteria</taxon>
        <taxon>Hyphomicrobiales</taxon>
        <taxon>Nitrobacteraceae</taxon>
        <taxon>Bradyrhizobium</taxon>
    </lineage>
</organism>
<dbReference type="PROSITE" id="PS50113">
    <property type="entry name" value="PAC"/>
    <property type="match status" value="2"/>
</dbReference>
<dbReference type="InterPro" id="IPR003594">
    <property type="entry name" value="HATPase_dom"/>
</dbReference>
<dbReference type="Gene3D" id="1.10.287.130">
    <property type="match status" value="1"/>
</dbReference>
<dbReference type="InterPro" id="IPR013767">
    <property type="entry name" value="PAS_fold"/>
</dbReference>
<dbReference type="Proteomes" id="UP000807370">
    <property type="component" value="Unassembled WGS sequence"/>
</dbReference>
<dbReference type="SUPFAM" id="SSF55785">
    <property type="entry name" value="PYP-like sensor domain (PAS domain)"/>
    <property type="match status" value="3"/>
</dbReference>
<evidence type="ECO:0000256" key="5">
    <source>
        <dbReference type="ARBA" id="ARBA00022553"/>
    </source>
</evidence>
<dbReference type="PANTHER" id="PTHR43065">
    <property type="entry name" value="SENSOR HISTIDINE KINASE"/>
    <property type="match status" value="1"/>
</dbReference>
<evidence type="ECO:0000256" key="15">
    <source>
        <dbReference type="SAM" id="Phobius"/>
    </source>
</evidence>
<dbReference type="SMART" id="SM00091">
    <property type="entry name" value="PAS"/>
    <property type="match status" value="3"/>
</dbReference>
<feature type="domain" description="PAS" evidence="18">
    <location>
        <begin position="701"/>
        <end position="772"/>
    </location>
</feature>
<evidence type="ECO:0000256" key="14">
    <source>
        <dbReference type="SAM" id="Coils"/>
    </source>
</evidence>
<dbReference type="PROSITE" id="PS50885">
    <property type="entry name" value="HAMP"/>
    <property type="match status" value="1"/>
</dbReference>
<evidence type="ECO:0000256" key="12">
    <source>
        <dbReference type="ARBA" id="ARBA00023012"/>
    </source>
</evidence>
<dbReference type="CDD" id="cd00130">
    <property type="entry name" value="PAS"/>
    <property type="match status" value="3"/>
</dbReference>
<keyword evidence="8" id="KW-0547">Nucleotide-binding</keyword>
<dbReference type="InterPro" id="IPR003660">
    <property type="entry name" value="HAMP_dom"/>
</dbReference>
<dbReference type="SMART" id="SM00448">
    <property type="entry name" value="REC"/>
    <property type="match status" value="1"/>
</dbReference>
<sequence>MSAPAADDKNTSSAASQKWRSDAAGPAKFPMRAATTLATRLAIAMILLVAVTVAAVGWLGYRNTTQAVIPRVLERVEAQSRLLATNLESYVAGVRGDLVGFRAAAAINGLIRAHGGGGIDPVDGVSEQTWRERIAARLAAEIDAKPIYGQFRIIGVDNDQRELVHVDRSGPNGAARIAPDSELERKSDRAYFQETIRLGPGEIYVSPIELATRHGGTTAPHAPTLRAAMPLFTADDKPFGIIVANIDMRPALDRVRATTTSGGEIYVVNARGDYLVHPDQAREFGASRGHPTDWRKDFPFFSALAGTSEVATRLTTDESGRTSGAAFAPISLASKEWVAIIVTIPASVFGRVPAAIQKTSLLVGVLAVLAAAALAVLLARSLTRPIGRLTEAVQAIGSGRPAEIPIDASGETGVLARAFARMVEEMRAKTAALEREIEEHRRTEAARSHHAARESLFSAAVESSDDAIVMQTLDAIITGWNPAAERLYGYTAEEAIGKPTSIIVPPDRREHGKDYLRRIARGEPIERFETVRLRKDGTPVEISLGLSPIKGPSGEIIGASGSARSLTEARRAERALQHQLEERRQIFETSQDLIMIMDARGLVTQISPSSETILGYPPDEMIGRSGADFIHPDHLEQSRAEMRAMRRGERVKLADTRCIHKNGHEVWLSWLGSWSEPAKRFFFIGRDMTEARLAQESLRESERLARNIVETSLDAFVQTDETGSILNWNSQAEQLFGWRRDEVLGKSTIDLIVAESERDRVRAGLKQFLANEDGRTLKRRRELMCRRRDGKEFKAELSVTALKQREGLLFNVFYRDLTEKIAAEERIRHAEKMEALGQLTGGVAHDFNNILTVITGTIEILAEAVAKEPQLAAITKMIDEAAARGADLTQHLLAFARKQPLQPREIDINTLIVDTAKLLRPTLGEQIQIESVFEDENCVAIVDPNQLTTAILNLALNARDAMPGGGKLIVETGAAYLDEVYASANDVPPGHYVLIAVSDTGTGIPANMLPRVFDPFFTSKGPGKGTGLGLSMVYGFIKQSAGHIKIYSEEGHGTTIKMYLPPGKTPTAVGEGVTPATIEGGHETILVVEDDRLVRDYVLAQLHSLGYVTLQAANAAEALAILAAGKPFDLLFTDVIMPGKMNGRQLADEMMKTRPDLKVVYTSGYTENAIIHHGRLDSGVMLLAKPYRKSDLARIIRKALSG</sequence>
<dbReference type="InterPro" id="IPR011006">
    <property type="entry name" value="CheY-like_superfamily"/>
</dbReference>
<dbReference type="InterPro" id="IPR003661">
    <property type="entry name" value="HisK_dim/P_dom"/>
</dbReference>
<feature type="domain" description="PAC" evidence="19">
    <location>
        <begin position="526"/>
        <end position="578"/>
    </location>
</feature>